<evidence type="ECO:0000313" key="3">
    <source>
        <dbReference type="Proteomes" id="UP000663864"/>
    </source>
</evidence>
<accession>A0A814A1Y5</accession>
<proteinExistence type="predicted"/>
<gene>
    <name evidence="2" type="ORF">SEV965_LOCUS8358</name>
    <name evidence="1" type="ORF">ZHD862_LOCUS7659</name>
</gene>
<comment type="caution">
    <text evidence="1">The sequence shown here is derived from an EMBL/GenBank/DDBJ whole genome shotgun (WGS) entry which is preliminary data.</text>
</comment>
<dbReference type="AlphaFoldDB" id="A0A814A1Y5"/>
<dbReference type="Proteomes" id="UP000663889">
    <property type="component" value="Unassembled WGS sequence"/>
</dbReference>
<dbReference type="EMBL" id="CAJNOT010000235">
    <property type="protein sequence ID" value="CAF0906453.1"/>
    <property type="molecule type" value="Genomic_DNA"/>
</dbReference>
<protein>
    <submittedName>
        <fullName evidence="1">Uncharacterized protein</fullName>
    </submittedName>
</protein>
<evidence type="ECO:0000313" key="1">
    <source>
        <dbReference type="EMBL" id="CAF0906453.1"/>
    </source>
</evidence>
<reference evidence="1" key="1">
    <citation type="submission" date="2021-02" db="EMBL/GenBank/DDBJ databases">
        <authorList>
            <person name="Nowell W R."/>
        </authorList>
    </citation>
    <scope>NUCLEOTIDE SEQUENCE</scope>
</reference>
<name>A0A814A1Y5_9BILA</name>
<dbReference type="Proteomes" id="UP000663864">
    <property type="component" value="Unassembled WGS sequence"/>
</dbReference>
<dbReference type="EMBL" id="CAJNOU010000306">
    <property type="protein sequence ID" value="CAF0953076.1"/>
    <property type="molecule type" value="Genomic_DNA"/>
</dbReference>
<sequence>MTSKKPPDGLSEDGSTSIYLYTMELAIRENSLYTVLNQTFHLDNREKLQSFCMYLKWFFTIKLPTTKYRTI</sequence>
<organism evidence="1 3">
    <name type="scientific">Rotaria sordida</name>
    <dbReference type="NCBI Taxonomy" id="392033"/>
    <lineage>
        <taxon>Eukaryota</taxon>
        <taxon>Metazoa</taxon>
        <taxon>Spiralia</taxon>
        <taxon>Gnathifera</taxon>
        <taxon>Rotifera</taxon>
        <taxon>Eurotatoria</taxon>
        <taxon>Bdelloidea</taxon>
        <taxon>Philodinida</taxon>
        <taxon>Philodinidae</taxon>
        <taxon>Rotaria</taxon>
    </lineage>
</organism>
<evidence type="ECO:0000313" key="2">
    <source>
        <dbReference type="EMBL" id="CAF0953076.1"/>
    </source>
</evidence>